<evidence type="ECO:0000313" key="2">
    <source>
        <dbReference type="Proteomes" id="UP000428328"/>
    </source>
</evidence>
<protein>
    <submittedName>
        <fullName evidence="1">Uncharacterized protein</fullName>
    </submittedName>
</protein>
<gene>
    <name evidence="1" type="ORF">GM415_08010</name>
</gene>
<proteinExistence type="predicted"/>
<organism evidence="1 2">
    <name type="scientific">Pseudodesulfovibrio cashew</name>
    <dbReference type="NCBI Taxonomy" id="2678688"/>
    <lineage>
        <taxon>Bacteria</taxon>
        <taxon>Pseudomonadati</taxon>
        <taxon>Thermodesulfobacteriota</taxon>
        <taxon>Desulfovibrionia</taxon>
        <taxon>Desulfovibrionales</taxon>
        <taxon>Desulfovibrionaceae</taxon>
    </lineage>
</organism>
<accession>A0A6I6JID2</accession>
<dbReference type="AlphaFoldDB" id="A0A6I6JID2"/>
<reference evidence="1 2" key="1">
    <citation type="submission" date="2019-11" db="EMBL/GenBank/DDBJ databases">
        <authorList>
            <person name="Zheng R.K."/>
            <person name="Sun C.M."/>
        </authorList>
    </citation>
    <scope>NUCLEOTIDE SEQUENCE [LARGE SCALE GENOMIC DNA]</scope>
    <source>
        <strain evidence="1 2">SRB007</strain>
    </source>
</reference>
<keyword evidence="2" id="KW-1185">Reference proteome</keyword>
<dbReference type="Proteomes" id="UP000428328">
    <property type="component" value="Chromosome"/>
</dbReference>
<dbReference type="RefSeq" id="WP_158947296.1">
    <property type="nucleotide sequence ID" value="NZ_CP046400.1"/>
</dbReference>
<dbReference type="EMBL" id="CP046400">
    <property type="protein sequence ID" value="QGY40072.1"/>
    <property type="molecule type" value="Genomic_DNA"/>
</dbReference>
<dbReference type="KEGG" id="psel:GM415_08010"/>
<name>A0A6I6JID2_9BACT</name>
<evidence type="ECO:0000313" key="1">
    <source>
        <dbReference type="EMBL" id="QGY40072.1"/>
    </source>
</evidence>
<sequence length="59" mass="6431">MDDPRRDAIRQLAEQNGLDPAELEAALLSGDIPEPLLRAMEAVLGDIELFAEAVTKADR</sequence>